<dbReference type="EMBL" id="MU005999">
    <property type="protein sequence ID" value="KAF2858985.1"/>
    <property type="molecule type" value="Genomic_DNA"/>
</dbReference>
<comment type="similarity">
    <text evidence="4">Belongs to the trans-sulfuration enzymes family.</text>
</comment>
<dbReference type="Pfam" id="PF01053">
    <property type="entry name" value="Cys_Met_Meta_PP"/>
    <property type="match status" value="1"/>
</dbReference>
<evidence type="ECO:0000313" key="7">
    <source>
        <dbReference type="Proteomes" id="UP000799421"/>
    </source>
</evidence>
<evidence type="ECO:0000313" key="6">
    <source>
        <dbReference type="EMBL" id="KAF2858985.1"/>
    </source>
</evidence>
<dbReference type="InterPro" id="IPR015424">
    <property type="entry name" value="PyrdxlP-dep_Trfase"/>
</dbReference>
<proteinExistence type="inferred from homology"/>
<dbReference type="PIRSF" id="PIRSF001434">
    <property type="entry name" value="CGS"/>
    <property type="match status" value="1"/>
</dbReference>
<evidence type="ECO:0000256" key="2">
    <source>
        <dbReference type="ARBA" id="ARBA00022898"/>
    </source>
</evidence>
<sequence length="427" mass="46399">MTISNPNVPSAPVTPINLKPTYSLSTVAVHGDDTLASATDVAPALHVSTTFRYPSDPSRLIPESEATTQRSPEGPVQGDTHVYSRHTAPNSSRLELSLSRVVGGPVLTYSSGLAAFYSLMVYLNPKVVAIGAGYHGCHGVLNLIKKLTGCKIVDLFDEGAWEGLGKGDVVHLETPVNPTGEAYDLSHFANLAHKRGAYLTVDATFGPPPLQNPFKHGADFVMHSGTKYFGGHSDLLCGVIAISKLREGWEQHFWHMLQERECLGNVMGNLEAWLGVRSVRTLDLRVKKQSETATRLVGFIASALGVSTEGEKPSEEDAAIIKSTVAKVMHASLQVQDNPWLKDQMPNGFGPVFAFHLKTLSYAKELPSNLELFHHATSLGGVESLIEWRAMSDNTVEKTLCRVSVGIEEFEDLKHDLLNGLKKLLGK</sequence>
<dbReference type="GO" id="GO:0005737">
    <property type="term" value="C:cytoplasm"/>
    <property type="evidence" value="ECO:0007669"/>
    <property type="project" value="TreeGrafter"/>
</dbReference>
<evidence type="ECO:0000256" key="5">
    <source>
        <dbReference type="SAM" id="MobiDB-lite"/>
    </source>
</evidence>
<dbReference type="InterPro" id="IPR015421">
    <property type="entry name" value="PyrdxlP-dep_Trfase_major"/>
</dbReference>
<dbReference type="Gene3D" id="3.90.1150.10">
    <property type="entry name" value="Aspartate Aminotransferase, domain 1"/>
    <property type="match status" value="1"/>
</dbReference>
<dbReference type="InterPro" id="IPR054542">
    <property type="entry name" value="Cys_met_metab_PP"/>
</dbReference>
<dbReference type="PANTHER" id="PTHR11808">
    <property type="entry name" value="TRANS-SULFURATION ENZYME FAMILY MEMBER"/>
    <property type="match status" value="1"/>
</dbReference>
<dbReference type="GO" id="GO:0016846">
    <property type="term" value="F:carbon-sulfur lyase activity"/>
    <property type="evidence" value="ECO:0007669"/>
    <property type="project" value="TreeGrafter"/>
</dbReference>
<organism evidence="6 7">
    <name type="scientific">Piedraia hortae CBS 480.64</name>
    <dbReference type="NCBI Taxonomy" id="1314780"/>
    <lineage>
        <taxon>Eukaryota</taxon>
        <taxon>Fungi</taxon>
        <taxon>Dikarya</taxon>
        <taxon>Ascomycota</taxon>
        <taxon>Pezizomycotina</taxon>
        <taxon>Dothideomycetes</taxon>
        <taxon>Dothideomycetidae</taxon>
        <taxon>Capnodiales</taxon>
        <taxon>Piedraiaceae</taxon>
        <taxon>Piedraia</taxon>
    </lineage>
</organism>
<reference evidence="6" key="1">
    <citation type="journal article" date="2020" name="Stud. Mycol.">
        <title>101 Dothideomycetes genomes: a test case for predicting lifestyles and emergence of pathogens.</title>
        <authorList>
            <person name="Haridas S."/>
            <person name="Albert R."/>
            <person name="Binder M."/>
            <person name="Bloem J."/>
            <person name="Labutti K."/>
            <person name="Salamov A."/>
            <person name="Andreopoulos B."/>
            <person name="Baker S."/>
            <person name="Barry K."/>
            <person name="Bills G."/>
            <person name="Bluhm B."/>
            <person name="Cannon C."/>
            <person name="Castanera R."/>
            <person name="Culley D."/>
            <person name="Daum C."/>
            <person name="Ezra D."/>
            <person name="Gonzalez J."/>
            <person name="Henrissat B."/>
            <person name="Kuo A."/>
            <person name="Liang C."/>
            <person name="Lipzen A."/>
            <person name="Lutzoni F."/>
            <person name="Magnuson J."/>
            <person name="Mondo S."/>
            <person name="Nolan M."/>
            <person name="Ohm R."/>
            <person name="Pangilinan J."/>
            <person name="Park H.-J."/>
            <person name="Ramirez L."/>
            <person name="Alfaro M."/>
            <person name="Sun H."/>
            <person name="Tritt A."/>
            <person name="Yoshinaga Y."/>
            <person name="Zwiers L.-H."/>
            <person name="Turgeon B."/>
            <person name="Goodwin S."/>
            <person name="Spatafora J."/>
            <person name="Crous P."/>
            <person name="Grigoriev I."/>
        </authorList>
    </citation>
    <scope>NUCLEOTIDE SEQUENCE</scope>
    <source>
        <strain evidence="6">CBS 480.64</strain>
    </source>
</reference>
<protein>
    <submittedName>
        <fullName evidence="6">Cystathionine gamma-synthase</fullName>
    </submittedName>
</protein>
<evidence type="ECO:0000256" key="1">
    <source>
        <dbReference type="ARBA" id="ARBA00001933"/>
    </source>
</evidence>
<keyword evidence="7" id="KW-1185">Reference proteome</keyword>
<dbReference type="InterPro" id="IPR000277">
    <property type="entry name" value="Cys/Met-Metab_PyrdxlP-dep_enz"/>
</dbReference>
<evidence type="ECO:0000256" key="3">
    <source>
        <dbReference type="PIRSR" id="PIRSR001434-2"/>
    </source>
</evidence>
<dbReference type="Proteomes" id="UP000799421">
    <property type="component" value="Unassembled WGS sequence"/>
</dbReference>
<keyword evidence="2 3" id="KW-0663">Pyridoxal phosphate</keyword>
<name>A0A6A7BW94_9PEZI</name>
<dbReference type="GO" id="GO:0019346">
    <property type="term" value="P:transsulfuration"/>
    <property type="evidence" value="ECO:0007669"/>
    <property type="project" value="InterPro"/>
</dbReference>
<feature type="region of interest" description="Disordered" evidence="5">
    <location>
        <begin position="55"/>
        <end position="89"/>
    </location>
</feature>
<dbReference type="Gene3D" id="3.40.640.10">
    <property type="entry name" value="Type I PLP-dependent aspartate aminotransferase-like (Major domain)"/>
    <property type="match status" value="1"/>
</dbReference>
<evidence type="ECO:0000256" key="4">
    <source>
        <dbReference type="RuleBase" id="RU362118"/>
    </source>
</evidence>
<dbReference type="OrthoDB" id="3512640at2759"/>
<dbReference type="SUPFAM" id="SSF53383">
    <property type="entry name" value="PLP-dependent transferases"/>
    <property type="match status" value="1"/>
</dbReference>
<dbReference type="FunFam" id="3.90.1150.10:FF:000066">
    <property type="entry name" value="Putative cystathionine beta-lyase"/>
    <property type="match status" value="1"/>
</dbReference>
<dbReference type="PROSITE" id="PS00868">
    <property type="entry name" value="CYS_MET_METAB_PP"/>
    <property type="match status" value="1"/>
</dbReference>
<dbReference type="InterPro" id="IPR015422">
    <property type="entry name" value="PyrdxlP-dep_Trfase_small"/>
</dbReference>
<dbReference type="PANTHER" id="PTHR11808:SF35">
    <property type="entry name" value="CYSTATHIONINE GAMMA-SYNTHASE (AFU_ORTHOLOGUE AFUA_7G01590)"/>
    <property type="match status" value="1"/>
</dbReference>
<dbReference type="FunFam" id="3.40.640.10:FF:000072">
    <property type="entry name" value="Putative cystathionine beta-lyase"/>
    <property type="match status" value="1"/>
</dbReference>
<feature type="modified residue" description="N6-(pyridoxal phosphate)lysine" evidence="3">
    <location>
        <position position="227"/>
    </location>
</feature>
<dbReference type="GO" id="GO:0030170">
    <property type="term" value="F:pyridoxal phosphate binding"/>
    <property type="evidence" value="ECO:0007669"/>
    <property type="project" value="InterPro"/>
</dbReference>
<comment type="cofactor">
    <cofactor evidence="1 4">
        <name>pyridoxal 5'-phosphate</name>
        <dbReference type="ChEBI" id="CHEBI:597326"/>
    </cofactor>
</comment>
<gene>
    <name evidence="6" type="ORF">K470DRAFT_220028</name>
</gene>
<dbReference type="AlphaFoldDB" id="A0A6A7BW94"/>
<accession>A0A6A7BW94</accession>